<dbReference type="RefSeq" id="WP_148089233.1">
    <property type="nucleotide sequence ID" value="NZ_BDES01000002.1"/>
</dbReference>
<reference evidence="2 3" key="1">
    <citation type="submission" date="2016-06" db="EMBL/GenBank/DDBJ databases">
        <title>Acetobacter pasteurianus NBRC 3188 whole genome sequencing project.</title>
        <authorList>
            <person name="Matsutani M."/>
            <person name="Shiwa Y."/>
            <person name="Okamoto-Kainuma A."/>
            <person name="Ishikawa M."/>
            <person name="Koizumi Y."/>
            <person name="Yoshikawa H."/>
            <person name="Yakushi T."/>
            <person name="Matsushita K."/>
        </authorList>
    </citation>
    <scope>NUCLEOTIDE SEQUENCE [LARGE SCALE GENOMIC DNA]</scope>
    <source>
        <strain evidence="2 3">NBRC 3188</strain>
    </source>
</reference>
<evidence type="ECO:0000256" key="1">
    <source>
        <dbReference type="SAM" id="SignalP"/>
    </source>
</evidence>
<keyword evidence="1" id="KW-0732">Signal</keyword>
<evidence type="ECO:0008006" key="4">
    <source>
        <dbReference type="Google" id="ProtNLM"/>
    </source>
</evidence>
<protein>
    <recommendedName>
        <fullName evidence="4">Secreted protein</fullName>
    </recommendedName>
</protein>
<accession>A0A401WQ14</accession>
<dbReference type="AlphaFoldDB" id="A0A401WQ14"/>
<dbReference type="EMBL" id="BDES01000002">
    <property type="protein sequence ID" value="GCD51408.1"/>
    <property type="molecule type" value="Genomic_DNA"/>
</dbReference>
<name>A0A401WQ14_ACEPA</name>
<proteinExistence type="predicted"/>
<evidence type="ECO:0000313" key="3">
    <source>
        <dbReference type="Proteomes" id="UP000287300"/>
    </source>
</evidence>
<organism evidence="2 3">
    <name type="scientific">Acetobacter pasteurianus NBRC 3188</name>
    <dbReference type="NCBI Taxonomy" id="1226663"/>
    <lineage>
        <taxon>Bacteria</taxon>
        <taxon>Pseudomonadati</taxon>
        <taxon>Pseudomonadota</taxon>
        <taxon>Alphaproteobacteria</taxon>
        <taxon>Acetobacterales</taxon>
        <taxon>Acetobacteraceae</taxon>
        <taxon>Acetobacter</taxon>
    </lineage>
</organism>
<comment type="caution">
    <text evidence="2">The sequence shown here is derived from an EMBL/GenBank/DDBJ whole genome shotgun (WGS) entry which is preliminary data.</text>
</comment>
<gene>
    <name evidence="2" type="ORF">NBRC3188_0105</name>
</gene>
<evidence type="ECO:0000313" key="2">
    <source>
        <dbReference type="EMBL" id="GCD51408.1"/>
    </source>
</evidence>
<feature type="chain" id="PRO_5018981372" description="Secreted protein" evidence="1">
    <location>
        <begin position="23"/>
        <end position="191"/>
    </location>
</feature>
<sequence>MRRWLICGVIASLICGYWPAMADSTVANFLNHINAGQPNPEAGFEDYLKATRTSHHLIWTKTLAVSCPVHIKVIPKHMQDDTMKCVKSYLIPDLPSGSEFAFILDKYVFTFFSNEPLPNLYSNKGPQTVSIYKMAQYERDMPGKPHQHSGVTWNASGSCVVTDSSHLTCSSSDGKVEIAIQQTIGAPPLKQ</sequence>
<dbReference type="Proteomes" id="UP000287300">
    <property type="component" value="Unassembled WGS sequence"/>
</dbReference>
<feature type="signal peptide" evidence="1">
    <location>
        <begin position="1"/>
        <end position="22"/>
    </location>
</feature>